<dbReference type="AlphaFoldDB" id="A0AAD9K9J0"/>
<evidence type="ECO:0000313" key="2">
    <source>
        <dbReference type="Proteomes" id="UP001208570"/>
    </source>
</evidence>
<proteinExistence type="predicted"/>
<gene>
    <name evidence="1" type="ORF">LSH36_32g06046</name>
</gene>
<name>A0AAD9K9J0_9ANNE</name>
<dbReference type="EMBL" id="JAODUP010000032">
    <property type="protein sequence ID" value="KAK2167046.1"/>
    <property type="molecule type" value="Genomic_DNA"/>
</dbReference>
<dbReference type="Proteomes" id="UP001208570">
    <property type="component" value="Unassembled WGS sequence"/>
</dbReference>
<feature type="non-terminal residue" evidence="1">
    <location>
        <position position="1"/>
    </location>
</feature>
<sequence length="112" mass="12889">KSLFGCRVFSEQTSTQDVESQQNEVFDCVSGCPCGCPVSTLGTIRYVIFYSVRSKYSVEASNPRNVDDELTRSRAIREPIVIQDRCHHFRSCKEQASSRMDHEDQASEIRYW</sequence>
<keyword evidence="2" id="KW-1185">Reference proteome</keyword>
<comment type="caution">
    <text evidence="1">The sequence shown here is derived from an EMBL/GenBank/DDBJ whole genome shotgun (WGS) entry which is preliminary data.</text>
</comment>
<organism evidence="1 2">
    <name type="scientific">Paralvinella palmiformis</name>
    <dbReference type="NCBI Taxonomy" id="53620"/>
    <lineage>
        <taxon>Eukaryota</taxon>
        <taxon>Metazoa</taxon>
        <taxon>Spiralia</taxon>
        <taxon>Lophotrochozoa</taxon>
        <taxon>Annelida</taxon>
        <taxon>Polychaeta</taxon>
        <taxon>Sedentaria</taxon>
        <taxon>Canalipalpata</taxon>
        <taxon>Terebellida</taxon>
        <taxon>Terebelliformia</taxon>
        <taxon>Alvinellidae</taxon>
        <taxon>Paralvinella</taxon>
    </lineage>
</organism>
<protein>
    <submittedName>
        <fullName evidence="1">Uncharacterized protein</fullName>
    </submittedName>
</protein>
<evidence type="ECO:0000313" key="1">
    <source>
        <dbReference type="EMBL" id="KAK2167046.1"/>
    </source>
</evidence>
<reference evidence="1" key="1">
    <citation type="journal article" date="2023" name="Mol. Biol. Evol.">
        <title>Third-Generation Sequencing Reveals the Adaptive Role of the Epigenome in Three Deep-Sea Polychaetes.</title>
        <authorList>
            <person name="Perez M."/>
            <person name="Aroh O."/>
            <person name="Sun Y."/>
            <person name="Lan Y."/>
            <person name="Juniper S.K."/>
            <person name="Young C.R."/>
            <person name="Angers B."/>
            <person name="Qian P.Y."/>
        </authorList>
    </citation>
    <scope>NUCLEOTIDE SEQUENCE</scope>
    <source>
        <strain evidence="1">P08H-3</strain>
    </source>
</reference>
<accession>A0AAD9K9J0</accession>